<feature type="transmembrane region" description="Helical" evidence="7">
    <location>
        <begin position="122"/>
        <end position="145"/>
    </location>
</feature>
<dbReference type="PANTHER" id="PTHR42920">
    <property type="entry name" value="OS03G0707200 PROTEIN-RELATED"/>
    <property type="match status" value="1"/>
</dbReference>
<organism evidence="9 10">
    <name type="scientific">Mycolicibacterium madagascariense</name>
    <dbReference type="NCBI Taxonomy" id="212765"/>
    <lineage>
        <taxon>Bacteria</taxon>
        <taxon>Bacillati</taxon>
        <taxon>Actinomycetota</taxon>
        <taxon>Actinomycetes</taxon>
        <taxon>Mycobacteriales</taxon>
        <taxon>Mycobacteriaceae</taxon>
        <taxon>Mycolicibacterium</taxon>
    </lineage>
</organism>
<dbReference type="KEGG" id="mmag:MMAD_27460"/>
<evidence type="ECO:0000256" key="1">
    <source>
        <dbReference type="ARBA" id="ARBA00004651"/>
    </source>
</evidence>
<dbReference type="EMBL" id="AP022610">
    <property type="protein sequence ID" value="BBZ28451.1"/>
    <property type="molecule type" value="Genomic_DNA"/>
</dbReference>
<dbReference type="InterPro" id="IPR000620">
    <property type="entry name" value="EamA_dom"/>
</dbReference>
<evidence type="ECO:0000259" key="8">
    <source>
        <dbReference type="Pfam" id="PF00892"/>
    </source>
</evidence>
<feature type="domain" description="EamA" evidence="8">
    <location>
        <begin position="10"/>
        <end position="138"/>
    </location>
</feature>
<dbReference type="GO" id="GO:0005886">
    <property type="term" value="C:plasma membrane"/>
    <property type="evidence" value="ECO:0007669"/>
    <property type="project" value="UniProtKB-SubCell"/>
</dbReference>
<protein>
    <submittedName>
        <fullName evidence="9">Multidrug transporter</fullName>
    </submittedName>
</protein>
<keyword evidence="5 7" id="KW-1133">Transmembrane helix</keyword>
<dbReference type="Proteomes" id="UP000466517">
    <property type="component" value="Chromosome"/>
</dbReference>
<gene>
    <name evidence="9" type="ORF">MMAD_27460</name>
</gene>
<feature type="transmembrane region" description="Helical" evidence="7">
    <location>
        <begin position="92"/>
        <end position="110"/>
    </location>
</feature>
<keyword evidence="6 7" id="KW-0472">Membrane</keyword>
<comment type="subcellular location">
    <subcellularLocation>
        <location evidence="1">Cell membrane</location>
        <topology evidence="1">Multi-pass membrane protein</topology>
    </subcellularLocation>
</comment>
<dbReference type="InterPro" id="IPR051258">
    <property type="entry name" value="Diverse_Substrate_Transporter"/>
</dbReference>
<dbReference type="PANTHER" id="PTHR42920:SF5">
    <property type="entry name" value="EAMA DOMAIN-CONTAINING PROTEIN"/>
    <property type="match status" value="1"/>
</dbReference>
<evidence type="ECO:0000256" key="5">
    <source>
        <dbReference type="ARBA" id="ARBA00022989"/>
    </source>
</evidence>
<evidence type="ECO:0000313" key="9">
    <source>
        <dbReference type="EMBL" id="BBZ28451.1"/>
    </source>
</evidence>
<comment type="similarity">
    <text evidence="2">Belongs to the EamA transporter family.</text>
</comment>
<evidence type="ECO:0000256" key="4">
    <source>
        <dbReference type="ARBA" id="ARBA00022692"/>
    </source>
</evidence>
<dbReference type="SUPFAM" id="SSF103481">
    <property type="entry name" value="Multidrug resistance efflux transporter EmrE"/>
    <property type="match status" value="2"/>
</dbReference>
<keyword evidence="4 7" id="KW-0812">Transmembrane</keyword>
<feature type="domain" description="EamA" evidence="8">
    <location>
        <begin position="149"/>
        <end position="284"/>
    </location>
</feature>
<evidence type="ECO:0000256" key="3">
    <source>
        <dbReference type="ARBA" id="ARBA00022475"/>
    </source>
</evidence>
<sequence>MHRPLRSPVDLALLAVAVGWGSSYLAAKELITPDGVFAFLVLRFAVAALGLAVVLAPRLRHLSGSEVAVGTLCGLLLSVVFTLETFGVVGTSASNAGLIISLTIVMTPLCEHWIRRTHLPSACYGAAVVAVAGVGLLTQAGGFAMPNVGDLWILFAAAARAVHVTVLARLSAGRTFDSGRVTLVQLCTGLVVFATLSPFTGRGVGAVAAHLTTRSWLLVGYLALVCTVFAFVVQTWAVRRTSPARVSLLLGTEPLCAAAFGVLLAGDPVTAVGVSGAALILLGTHWGRVADARRGLDSVLRAESSHGLSHFRAMDAESRHASG</sequence>
<name>A0A7I7XGZ5_9MYCO</name>
<feature type="transmembrane region" description="Helical" evidence="7">
    <location>
        <begin position="219"/>
        <end position="238"/>
    </location>
</feature>
<reference evidence="9 10" key="1">
    <citation type="journal article" date="2019" name="Emerg. Microbes Infect.">
        <title>Comprehensive subspecies identification of 175 nontuberculous mycobacteria species based on 7547 genomic profiles.</title>
        <authorList>
            <person name="Matsumoto Y."/>
            <person name="Kinjo T."/>
            <person name="Motooka D."/>
            <person name="Nabeya D."/>
            <person name="Jung N."/>
            <person name="Uechi K."/>
            <person name="Horii T."/>
            <person name="Iida T."/>
            <person name="Fujita J."/>
            <person name="Nakamura S."/>
        </authorList>
    </citation>
    <scope>NUCLEOTIDE SEQUENCE [LARGE SCALE GENOMIC DNA]</scope>
    <source>
        <strain evidence="9 10">JCM 13574</strain>
    </source>
</reference>
<evidence type="ECO:0000256" key="2">
    <source>
        <dbReference type="ARBA" id="ARBA00007362"/>
    </source>
</evidence>
<proteinExistence type="inferred from homology"/>
<feature type="transmembrane region" description="Helical" evidence="7">
    <location>
        <begin position="37"/>
        <end position="55"/>
    </location>
</feature>
<keyword evidence="3" id="KW-1003">Cell membrane</keyword>
<evidence type="ECO:0000256" key="6">
    <source>
        <dbReference type="ARBA" id="ARBA00023136"/>
    </source>
</evidence>
<accession>A0A7I7XGZ5</accession>
<dbReference type="AlphaFoldDB" id="A0A7I7XGZ5"/>
<feature type="transmembrane region" description="Helical" evidence="7">
    <location>
        <begin position="182"/>
        <end position="199"/>
    </location>
</feature>
<dbReference type="Pfam" id="PF00892">
    <property type="entry name" value="EamA"/>
    <property type="match status" value="2"/>
</dbReference>
<evidence type="ECO:0000313" key="10">
    <source>
        <dbReference type="Proteomes" id="UP000466517"/>
    </source>
</evidence>
<evidence type="ECO:0000256" key="7">
    <source>
        <dbReference type="SAM" id="Phobius"/>
    </source>
</evidence>
<keyword evidence="10" id="KW-1185">Reference proteome</keyword>
<dbReference type="InterPro" id="IPR037185">
    <property type="entry name" value="EmrE-like"/>
</dbReference>
<feature type="transmembrane region" description="Helical" evidence="7">
    <location>
        <begin position="67"/>
        <end position="86"/>
    </location>
</feature>